<protein>
    <recommendedName>
        <fullName evidence="3">Glycoside hydrolase family 38 N-terminal domain-containing protein</fullName>
    </recommendedName>
</protein>
<organism evidence="1 2">
    <name type="scientific">Stieleria bergensis</name>
    <dbReference type="NCBI Taxonomy" id="2528025"/>
    <lineage>
        <taxon>Bacteria</taxon>
        <taxon>Pseudomonadati</taxon>
        <taxon>Planctomycetota</taxon>
        <taxon>Planctomycetia</taxon>
        <taxon>Pirellulales</taxon>
        <taxon>Pirellulaceae</taxon>
        <taxon>Stieleria</taxon>
    </lineage>
</organism>
<evidence type="ECO:0000313" key="2">
    <source>
        <dbReference type="Proteomes" id="UP000315003"/>
    </source>
</evidence>
<proteinExistence type="predicted"/>
<keyword evidence="2" id="KW-1185">Reference proteome</keyword>
<accession>A0A517SY64</accession>
<name>A0A517SY64_9BACT</name>
<dbReference type="Proteomes" id="UP000315003">
    <property type="component" value="Chromosome"/>
</dbReference>
<evidence type="ECO:0000313" key="1">
    <source>
        <dbReference type="EMBL" id="QDT61079.1"/>
    </source>
</evidence>
<dbReference type="RefSeq" id="WP_145274741.1">
    <property type="nucleotide sequence ID" value="NZ_CP036272.1"/>
</dbReference>
<dbReference type="OrthoDB" id="222074at2"/>
<reference evidence="1 2" key="1">
    <citation type="submission" date="2019-02" db="EMBL/GenBank/DDBJ databases">
        <title>Deep-cultivation of Planctomycetes and their phenomic and genomic characterization uncovers novel biology.</title>
        <authorList>
            <person name="Wiegand S."/>
            <person name="Jogler M."/>
            <person name="Boedeker C."/>
            <person name="Pinto D."/>
            <person name="Vollmers J."/>
            <person name="Rivas-Marin E."/>
            <person name="Kohn T."/>
            <person name="Peeters S.H."/>
            <person name="Heuer A."/>
            <person name="Rast P."/>
            <person name="Oberbeckmann S."/>
            <person name="Bunk B."/>
            <person name="Jeske O."/>
            <person name="Meyerdierks A."/>
            <person name="Storesund J.E."/>
            <person name="Kallscheuer N."/>
            <person name="Luecker S."/>
            <person name="Lage O.M."/>
            <person name="Pohl T."/>
            <person name="Merkel B.J."/>
            <person name="Hornburger P."/>
            <person name="Mueller R.-W."/>
            <person name="Bruemmer F."/>
            <person name="Labrenz M."/>
            <person name="Spormann A.M."/>
            <person name="Op den Camp H."/>
            <person name="Overmann J."/>
            <person name="Amann R."/>
            <person name="Jetten M.S.M."/>
            <person name="Mascher T."/>
            <person name="Medema M.H."/>
            <person name="Devos D.P."/>
            <person name="Kaster A.-K."/>
            <person name="Ovreas L."/>
            <person name="Rohde M."/>
            <person name="Galperin M.Y."/>
            <person name="Jogler C."/>
        </authorList>
    </citation>
    <scope>NUCLEOTIDE SEQUENCE [LARGE SCALE GENOMIC DNA]</scope>
    <source>
        <strain evidence="1 2">SV_7m_r</strain>
    </source>
</reference>
<dbReference type="AlphaFoldDB" id="A0A517SY64"/>
<evidence type="ECO:0008006" key="3">
    <source>
        <dbReference type="Google" id="ProtNLM"/>
    </source>
</evidence>
<dbReference type="EMBL" id="CP036272">
    <property type="protein sequence ID" value="QDT61079.1"/>
    <property type="molecule type" value="Genomic_DNA"/>
</dbReference>
<gene>
    <name evidence="1" type="ORF">SV7mr_36100</name>
</gene>
<sequence length="965" mass="102634">MDHFDECSVLLPSATLEDFPSHAAEPDARGLLAAWSVLWHPLLIAGSQQLPSWYRADAPPTPDGPRLIIVPRLSQSILPSDFQRKCETNPDCKWVEGESRQQLAEAIGLSSQEALDQTSPLEFEGRSLAVEDFYAIGFLSLQIQIMTRRLRYTSNLDELHLQTKVLEAAEAFIARDAAKTAESLHDVFDALAEERDHYFTSDPHLIDLTLLTPSVLGKAIEGGWLEQFADEACLADEDRGKQGTPRNVLIDGNVAKAIQDAGQDPGYQKFLDLLQQPAIGWAGGGAAERDSSQPSAPAASCLDAMTMAAARADLEQGLQLASDAIKQRPTVMGRLQGVTPADLVPTLAELGYQGVIPIDFVAGVGFGDESKVIASGSGAEIEALTAKPIDAASESAFLTLGARLGEAIDSGEVATGLFVHWPQSVCDSFSDFVRAATWCVALGKFWTLPNYFTDGEKPYHHGSLATLSSGSPTVVAQAIQGSSANQSLHAAAAGFAKRVQTETQRTGRSVLSIAVPTLLDDADESLELAGVACQAMKATPVEPSAATSALLFNPHAAARRDQLELGKGGPAKESYIYAASASKEHAGRCDVTVDVPAYGMSIVNATASLPRDGLLTKLKGGKPGIVRGKALQNRFLVASIDPDTGGISGVFSAARGNRLSMQLAVGGGKSKESGGGTMVASQVKVLRSTQVVGEIQSKGTLRDDDHQDVAEFELVYRLRRGSRLLEIEGSFTPLKKGAEVAAAQLWNDYVAMRVAVAGEAAVFRPLVRDKVHTSNQRKLVAPLGVLIDEAEKQTLICSGGLPMHRKVGERFLDTILGFPVADQDGASASVDFRVGLAFDAPAPIAVSRGFIAGSESIPVQLDSAKNQQAWLMHVSAPDVLVVDADVQRRRDGKLAARLLLVRSRSTTSKVNLQFAAHAMAAFVADQAGIDRDLAELPEDVTCEDGVVSLTLGAHQCTDLVVVFDV</sequence>